<dbReference type="RefSeq" id="WP_005608195.1">
    <property type="nucleotide sequence ID" value="NZ_CP102283.1"/>
</dbReference>
<feature type="transmembrane region" description="Helical" evidence="1">
    <location>
        <begin position="79"/>
        <end position="98"/>
    </location>
</feature>
<keyword evidence="1" id="KW-0812">Transmembrane</keyword>
<dbReference type="EMBL" id="ACKZ01000021">
    <property type="protein sequence ID" value="EEW36829.1"/>
    <property type="molecule type" value="Genomic_DNA"/>
</dbReference>
<evidence type="ECO:0000313" key="3">
    <source>
        <dbReference type="Proteomes" id="UP000005926"/>
    </source>
</evidence>
<feature type="transmembrane region" description="Helical" evidence="1">
    <location>
        <begin position="118"/>
        <end position="146"/>
    </location>
</feature>
<feature type="transmembrane region" description="Helical" evidence="1">
    <location>
        <begin position="192"/>
        <end position="212"/>
    </location>
</feature>
<dbReference type="HOGENOM" id="CLU_020248_0_0_9"/>
<feature type="transmembrane region" description="Helical" evidence="1">
    <location>
        <begin position="515"/>
        <end position="536"/>
    </location>
</feature>
<evidence type="ECO:0000313" key="2">
    <source>
        <dbReference type="EMBL" id="EEW36829.1"/>
    </source>
</evidence>
<feature type="transmembrane region" description="Helical" evidence="1">
    <location>
        <begin position="158"/>
        <end position="180"/>
    </location>
</feature>
<dbReference type="STRING" id="638301.HMPREF0444_1561"/>
<gene>
    <name evidence="2" type="ORF">HMPREF0444_1561</name>
</gene>
<sequence>MRFKRILTLVKTNLIFATQPAQLQNYRKKQAKNPTKPVNVAMRTLMQQLMFAVIFGGFFGFVGMISGRSYSPLQFASSIFLFMMILISQALPSIYNVFYESKDFESYRPYAFTETEVILGKSLSVVVASLYGLLPIFMFFGIHVYFSGGNYFLTIPLGLFGALLLSTSVYLLMFILCFFLAKIPIFRKYQSVIANVLIFIVSIGAVIGYQFLMNRNTGIQTFKGEVPVYLSPIKAFYDVLLNPMDLSSYPLIGIVVVAFLILIALVKFIVLPNFYDAVSQTSTNKVKVERVKKMELSGGKLSFRFFLRYTLRQLLEGSVLTQTIIAAGVLPYLFFLPTMMNMSSLPEGVSIMEFINLNTFLPFAMFLTFIAFFNTGGNNLLAVGISLERENYYYLKVLPFDMHQFLERKFWILFVIQSALPVLLLTIIFTVLRFPIYMILGIILYWGIISLGLSRWGYAKDLKLFTPSWTNVVELLNRSRSGVKSMIFLVILFGFIFGAGYLLAKLPEWNRTLVWGLTIGYVGIILGLSIFAIFFYKKKLHELVDSE</sequence>
<feature type="transmembrane region" description="Helical" evidence="1">
    <location>
        <begin position="49"/>
        <end position="67"/>
    </location>
</feature>
<name>C8NI16_9LACT</name>
<feature type="transmembrane region" description="Helical" evidence="1">
    <location>
        <begin position="354"/>
        <end position="373"/>
    </location>
</feature>
<feature type="transmembrane region" description="Helical" evidence="1">
    <location>
        <begin position="410"/>
        <end position="429"/>
    </location>
</feature>
<evidence type="ECO:0008006" key="4">
    <source>
        <dbReference type="Google" id="ProtNLM"/>
    </source>
</evidence>
<evidence type="ECO:0000256" key="1">
    <source>
        <dbReference type="SAM" id="Phobius"/>
    </source>
</evidence>
<feature type="transmembrane region" description="Helical" evidence="1">
    <location>
        <begin position="486"/>
        <end position="503"/>
    </location>
</feature>
<dbReference type="GeneID" id="78412300"/>
<feature type="transmembrane region" description="Helical" evidence="1">
    <location>
        <begin position="249"/>
        <end position="270"/>
    </location>
</feature>
<keyword evidence="1" id="KW-0472">Membrane</keyword>
<accession>C8NI16</accession>
<dbReference type="eggNOG" id="ENOG502ZAPV">
    <property type="taxonomic scope" value="Bacteria"/>
</dbReference>
<proteinExistence type="predicted"/>
<organism evidence="2 3">
    <name type="scientific">Granulicatella adiacens ATCC 49175</name>
    <dbReference type="NCBI Taxonomy" id="638301"/>
    <lineage>
        <taxon>Bacteria</taxon>
        <taxon>Bacillati</taxon>
        <taxon>Bacillota</taxon>
        <taxon>Bacilli</taxon>
        <taxon>Lactobacillales</taxon>
        <taxon>Carnobacteriaceae</taxon>
        <taxon>Granulicatella</taxon>
    </lineage>
</organism>
<comment type="caution">
    <text evidence="2">The sequence shown here is derived from an EMBL/GenBank/DDBJ whole genome shotgun (WGS) entry which is preliminary data.</text>
</comment>
<dbReference type="AlphaFoldDB" id="C8NI16"/>
<keyword evidence="3" id="KW-1185">Reference proteome</keyword>
<dbReference type="Proteomes" id="UP000005926">
    <property type="component" value="Unassembled WGS sequence"/>
</dbReference>
<feature type="transmembrane region" description="Helical" evidence="1">
    <location>
        <begin position="314"/>
        <end position="334"/>
    </location>
</feature>
<protein>
    <recommendedName>
        <fullName evidence="4">ABC transporter, permease protein</fullName>
    </recommendedName>
</protein>
<feature type="transmembrane region" description="Helical" evidence="1">
    <location>
        <begin position="435"/>
        <end position="453"/>
    </location>
</feature>
<reference evidence="2 3" key="1">
    <citation type="submission" date="2009-08" db="EMBL/GenBank/DDBJ databases">
        <authorList>
            <person name="Muzny D."/>
            <person name="Qin X."/>
            <person name="Deng J."/>
            <person name="Jiang H."/>
            <person name="Liu Y."/>
            <person name="Qu J."/>
            <person name="Song X.-Z."/>
            <person name="Zhang L."/>
            <person name="Thornton R."/>
            <person name="Coyle M."/>
            <person name="Francisco L."/>
            <person name="Jackson L."/>
            <person name="Javaid M."/>
            <person name="Korchina V."/>
            <person name="Kovar C."/>
            <person name="Mata R."/>
            <person name="Mathew T."/>
            <person name="Ngo R."/>
            <person name="Nguyen L."/>
            <person name="Nguyen N."/>
            <person name="Okwuonu G."/>
            <person name="Ongeri F."/>
            <person name="Pham C."/>
            <person name="Simmons D."/>
            <person name="Wilczek-Boney K."/>
            <person name="Hale W."/>
            <person name="Jakkamsetti A."/>
            <person name="Pham P."/>
            <person name="Ruth R."/>
            <person name="San Lucas F."/>
            <person name="Warren J."/>
            <person name="Zhang J."/>
            <person name="Zhao Z."/>
            <person name="Zhou C."/>
            <person name="Zhu D."/>
            <person name="Lee S."/>
            <person name="Bess C."/>
            <person name="Blankenburg K."/>
            <person name="Forbes L."/>
            <person name="Fu Q."/>
            <person name="Gubbala S."/>
            <person name="Hirani K."/>
            <person name="Jayaseelan J.C."/>
            <person name="Lara F."/>
            <person name="Munidasa M."/>
            <person name="Palculict T."/>
            <person name="Patil S."/>
            <person name="Pu L.-L."/>
            <person name="Saada N."/>
            <person name="Tang L."/>
            <person name="Weissenberger G."/>
            <person name="Zhu Y."/>
            <person name="Hemphill L."/>
            <person name="Shang Y."/>
            <person name="Youmans B."/>
            <person name="Ayvaz T."/>
            <person name="Ross M."/>
            <person name="Santibanez J."/>
            <person name="Aqrawi P."/>
            <person name="Gross S."/>
            <person name="Joshi V."/>
            <person name="Fowler G."/>
            <person name="Nazareth L."/>
            <person name="Reid J."/>
            <person name="Worley K."/>
            <person name="Petrosino J."/>
            <person name="Highlander S."/>
            <person name="Gibbs R."/>
        </authorList>
    </citation>
    <scope>NUCLEOTIDE SEQUENCE [LARGE SCALE GENOMIC DNA]</scope>
    <source>
        <strain evidence="2 3">ATCC 49175</strain>
    </source>
</reference>
<keyword evidence="1" id="KW-1133">Transmembrane helix</keyword>